<evidence type="ECO:0000256" key="9">
    <source>
        <dbReference type="ARBA" id="ARBA00023026"/>
    </source>
</evidence>
<dbReference type="Proteomes" id="UP000663855">
    <property type="component" value="Unassembled WGS sequence"/>
</dbReference>
<name>A0A814Q0Q5_9BILA</name>
<evidence type="ECO:0000256" key="3">
    <source>
        <dbReference type="ARBA" id="ARBA00022525"/>
    </source>
</evidence>
<dbReference type="EMBL" id="CAJNOV010002721">
    <property type="protein sequence ID" value="CAF1113075.1"/>
    <property type="molecule type" value="Genomic_DNA"/>
</dbReference>
<dbReference type="GO" id="GO:0016779">
    <property type="term" value="F:nucleotidyltransferase activity"/>
    <property type="evidence" value="ECO:0007669"/>
    <property type="project" value="UniProtKB-KW"/>
</dbReference>
<evidence type="ECO:0000256" key="6">
    <source>
        <dbReference type="ARBA" id="ARBA00022679"/>
    </source>
</evidence>
<dbReference type="InterPro" id="IPR003409">
    <property type="entry name" value="MORN"/>
</dbReference>
<dbReference type="EMBL" id="CAJOBH010001100">
    <property type="protein sequence ID" value="CAF3835635.1"/>
    <property type="molecule type" value="Genomic_DNA"/>
</dbReference>
<keyword evidence="7" id="KW-0548">Nucleotidyltransferase</keyword>
<protein>
    <recommendedName>
        <fullName evidence="11">NAD(P)(+)--arginine ADP-ribosyltransferase</fullName>
        <ecNumber evidence="11">2.4.2.31</ecNumber>
    </recommendedName>
    <alternativeName>
        <fullName evidence="11">Mono(ADP-ribosyl)transferase</fullName>
    </alternativeName>
</protein>
<evidence type="ECO:0000313" key="12">
    <source>
        <dbReference type="EMBL" id="CAF1113075.1"/>
    </source>
</evidence>
<keyword evidence="11" id="KW-0521">NADP</keyword>
<evidence type="ECO:0000313" key="13">
    <source>
        <dbReference type="EMBL" id="CAF3835635.1"/>
    </source>
</evidence>
<comment type="similarity">
    <text evidence="2 11">Belongs to the Arg-specific ADP-ribosyltransferase family.</text>
</comment>
<feature type="non-terminal residue" evidence="12">
    <location>
        <position position="1"/>
    </location>
</feature>
<evidence type="ECO:0000256" key="4">
    <source>
        <dbReference type="ARBA" id="ARBA00022656"/>
    </source>
</evidence>
<dbReference type="InterPro" id="IPR000768">
    <property type="entry name" value="ART"/>
</dbReference>
<keyword evidence="6 11" id="KW-0808">Transferase</keyword>
<evidence type="ECO:0000256" key="7">
    <source>
        <dbReference type="ARBA" id="ARBA00022695"/>
    </source>
</evidence>
<dbReference type="Pfam" id="PF02493">
    <property type="entry name" value="MORN"/>
    <property type="match status" value="1"/>
</dbReference>
<gene>
    <name evidence="13" type="ORF">BYL167_LOCUS4967</name>
    <name evidence="12" type="ORF">CJN711_LOCUS7709</name>
</gene>
<evidence type="ECO:0000256" key="5">
    <source>
        <dbReference type="ARBA" id="ARBA00022676"/>
    </source>
</evidence>
<evidence type="ECO:0000256" key="2">
    <source>
        <dbReference type="ARBA" id="ARBA00009558"/>
    </source>
</evidence>
<proteinExistence type="inferred from homology"/>
<evidence type="ECO:0000313" key="14">
    <source>
        <dbReference type="Proteomes" id="UP000663855"/>
    </source>
</evidence>
<dbReference type="SUPFAM" id="SSF56399">
    <property type="entry name" value="ADP-ribosylation"/>
    <property type="match status" value="1"/>
</dbReference>
<dbReference type="Gene3D" id="3.90.176.10">
    <property type="entry name" value="Toxin ADP-ribosyltransferase, Chain A, domain 1"/>
    <property type="match status" value="1"/>
</dbReference>
<evidence type="ECO:0000256" key="1">
    <source>
        <dbReference type="ARBA" id="ARBA00004613"/>
    </source>
</evidence>
<dbReference type="Gene3D" id="2.20.110.10">
    <property type="entry name" value="Histone H3 K4-specific methyltransferase SET7/9 N-terminal domain"/>
    <property type="match status" value="1"/>
</dbReference>
<organism evidence="12 14">
    <name type="scientific">Rotaria magnacalcarata</name>
    <dbReference type="NCBI Taxonomy" id="392030"/>
    <lineage>
        <taxon>Eukaryota</taxon>
        <taxon>Metazoa</taxon>
        <taxon>Spiralia</taxon>
        <taxon>Gnathifera</taxon>
        <taxon>Rotifera</taxon>
        <taxon>Eurotatoria</taxon>
        <taxon>Bdelloidea</taxon>
        <taxon>Philodinida</taxon>
        <taxon>Philodinidae</taxon>
        <taxon>Rotaria</taxon>
    </lineage>
</organism>
<evidence type="ECO:0000256" key="8">
    <source>
        <dbReference type="ARBA" id="ARBA00022737"/>
    </source>
</evidence>
<comment type="catalytic activity">
    <reaction evidence="10 11">
        <text>L-arginyl-[protein] + NAD(+) = N(omega)-(ADP-D-ribosyl)-L-arginyl-[protein] + nicotinamide + H(+)</text>
        <dbReference type="Rhea" id="RHEA:19149"/>
        <dbReference type="Rhea" id="RHEA-COMP:10532"/>
        <dbReference type="Rhea" id="RHEA-COMP:15087"/>
        <dbReference type="ChEBI" id="CHEBI:15378"/>
        <dbReference type="ChEBI" id="CHEBI:17154"/>
        <dbReference type="ChEBI" id="CHEBI:29965"/>
        <dbReference type="ChEBI" id="CHEBI:57540"/>
        <dbReference type="ChEBI" id="CHEBI:142554"/>
        <dbReference type="EC" id="2.4.2.31"/>
    </reaction>
</comment>
<dbReference type="SMART" id="SM00698">
    <property type="entry name" value="MORN"/>
    <property type="match status" value="1"/>
</dbReference>
<dbReference type="GO" id="GO:0003950">
    <property type="term" value="F:NAD+ poly-ADP-ribosyltransferase activity"/>
    <property type="evidence" value="ECO:0007669"/>
    <property type="project" value="TreeGrafter"/>
</dbReference>
<accession>A0A814Q0Q5</accession>
<keyword evidence="11" id="KW-0520">NAD</keyword>
<comment type="subcellular location">
    <subcellularLocation>
        <location evidence="1">Secreted</location>
    </subcellularLocation>
</comment>
<keyword evidence="8" id="KW-0677">Repeat</keyword>
<evidence type="ECO:0000256" key="10">
    <source>
        <dbReference type="ARBA" id="ARBA00047597"/>
    </source>
</evidence>
<dbReference type="Pfam" id="PF01129">
    <property type="entry name" value="ART"/>
    <property type="match status" value="1"/>
</dbReference>
<reference evidence="12" key="1">
    <citation type="submission" date="2021-02" db="EMBL/GenBank/DDBJ databases">
        <authorList>
            <person name="Nowell W R."/>
        </authorList>
    </citation>
    <scope>NUCLEOTIDE SEQUENCE</scope>
</reference>
<dbReference type="EC" id="2.4.2.31" evidence="11"/>
<dbReference type="GO" id="GO:0005576">
    <property type="term" value="C:extracellular region"/>
    <property type="evidence" value="ECO:0007669"/>
    <property type="project" value="UniProtKB-SubCell"/>
</dbReference>
<keyword evidence="9" id="KW-0843">Virulence</keyword>
<dbReference type="Proteomes" id="UP000681967">
    <property type="component" value="Unassembled WGS sequence"/>
</dbReference>
<keyword evidence="5 11" id="KW-0328">Glycosyltransferase</keyword>
<dbReference type="InterPro" id="IPR050999">
    <property type="entry name" value="ADP-ribosyltransferase_ARG"/>
</dbReference>
<dbReference type="SUPFAM" id="SSF82185">
    <property type="entry name" value="Histone H3 K4-specific methyltransferase SET7/9 N-terminal domain"/>
    <property type="match status" value="1"/>
</dbReference>
<keyword evidence="3" id="KW-0964">Secreted</keyword>
<dbReference type="PANTHER" id="PTHR10339:SF25">
    <property type="entry name" value="SECRETED EXOENZYME S"/>
    <property type="match status" value="1"/>
</dbReference>
<sequence>AKSECHFPSEHGLTREESASIYLYTMEWADESLCRLLNKALRKEDRSTLKPWFSYPKLLHTALKKLPRALENLWRGVDSDVSENYRANEKLAWWCFSSCASNVKVAKEFLGSTLTLFMIEAKNGKDISAYSNFPGEDKVILISGTQIRVVGDPLNHKTFNLVRLMELAGEDDYEVLPVLEDKMNGRDTSFYDDENTYTGGWVAGLKEGKGVFTWKNGDRYEMEYSQNIFLLTDSDDDCIM</sequence>
<dbReference type="AlphaFoldDB" id="A0A814Q0Q5"/>
<dbReference type="PANTHER" id="PTHR10339">
    <property type="entry name" value="ADP-RIBOSYLTRANSFERASE"/>
    <property type="match status" value="1"/>
</dbReference>
<evidence type="ECO:0000256" key="11">
    <source>
        <dbReference type="RuleBase" id="RU361228"/>
    </source>
</evidence>
<dbReference type="GO" id="GO:0106274">
    <property type="term" value="F:NAD+-protein-arginine ADP-ribosyltransferase activity"/>
    <property type="evidence" value="ECO:0007669"/>
    <property type="project" value="UniProtKB-EC"/>
</dbReference>
<comment type="caution">
    <text evidence="12">The sequence shown here is derived from an EMBL/GenBank/DDBJ whole genome shotgun (WGS) entry which is preliminary data.</text>
</comment>
<dbReference type="GO" id="GO:0090729">
    <property type="term" value="F:toxin activity"/>
    <property type="evidence" value="ECO:0007669"/>
    <property type="project" value="UniProtKB-KW"/>
</dbReference>
<keyword evidence="4" id="KW-0800">Toxin</keyword>
<dbReference type="PROSITE" id="PS51996">
    <property type="entry name" value="TR_MART"/>
    <property type="match status" value="1"/>
</dbReference>